<proteinExistence type="predicted"/>
<organism evidence="1 2">
    <name type="scientific">Halocaridina rubra</name>
    <name type="common">Hawaiian red shrimp</name>
    <dbReference type="NCBI Taxonomy" id="373956"/>
    <lineage>
        <taxon>Eukaryota</taxon>
        <taxon>Metazoa</taxon>
        <taxon>Ecdysozoa</taxon>
        <taxon>Arthropoda</taxon>
        <taxon>Crustacea</taxon>
        <taxon>Multicrustacea</taxon>
        <taxon>Malacostraca</taxon>
        <taxon>Eumalacostraca</taxon>
        <taxon>Eucarida</taxon>
        <taxon>Decapoda</taxon>
        <taxon>Pleocyemata</taxon>
        <taxon>Caridea</taxon>
        <taxon>Atyoidea</taxon>
        <taxon>Atyidae</taxon>
        <taxon>Halocaridina</taxon>
    </lineage>
</organism>
<dbReference type="Proteomes" id="UP001381693">
    <property type="component" value="Unassembled WGS sequence"/>
</dbReference>
<evidence type="ECO:0000313" key="1">
    <source>
        <dbReference type="EMBL" id="KAK7070605.1"/>
    </source>
</evidence>
<gene>
    <name evidence="1" type="ORF">SK128_023373</name>
</gene>
<keyword evidence="2" id="KW-1185">Reference proteome</keyword>
<dbReference type="EMBL" id="JAXCGZ010015293">
    <property type="protein sequence ID" value="KAK7070605.1"/>
    <property type="molecule type" value="Genomic_DNA"/>
</dbReference>
<accession>A0AAN8WQX7</accession>
<evidence type="ECO:0000313" key="2">
    <source>
        <dbReference type="Proteomes" id="UP001381693"/>
    </source>
</evidence>
<protein>
    <submittedName>
        <fullName evidence="1">Uncharacterized protein</fullName>
    </submittedName>
</protein>
<name>A0AAN8WQX7_HALRR</name>
<dbReference type="AlphaFoldDB" id="A0AAN8WQX7"/>
<reference evidence="1 2" key="1">
    <citation type="submission" date="2023-11" db="EMBL/GenBank/DDBJ databases">
        <title>Halocaridina rubra genome assembly.</title>
        <authorList>
            <person name="Smith C."/>
        </authorList>
    </citation>
    <scope>NUCLEOTIDE SEQUENCE [LARGE SCALE GENOMIC DNA]</scope>
    <source>
        <strain evidence="1">EP-1</strain>
        <tissue evidence="1">Whole</tissue>
    </source>
</reference>
<feature type="non-terminal residue" evidence="1">
    <location>
        <position position="1"/>
    </location>
</feature>
<comment type="caution">
    <text evidence="1">The sequence shown here is derived from an EMBL/GenBank/DDBJ whole genome shotgun (WGS) entry which is preliminary data.</text>
</comment>
<feature type="non-terminal residue" evidence="1">
    <location>
        <position position="65"/>
    </location>
</feature>
<sequence>AMSLPCLLQQFLTGVLTGELENESPSKRVELLIQFPGQDLIYATTRERHKLPKYFALPYAIRALT</sequence>